<dbReference type="InterPro" id="IPR003399">
    <property type="entry name" value="Mce/MlaD"/>
</dbReference>
<evidence type="ECO:0000313" key="6">
    <source>
        <dbReference type="Proteomes" id="UP001206639"/>
    </source>
</evidence>
<feature type="domain" description="Mce/MlaD" evidence="3">
    <location>
        <begin position="40"/>
        <end position="113"/>
    </location>
</feature>
<keyword evidence="2" id="KW-0472">Membrane</keyword>
<feature type="compositionally biased region" description="Pro residues" evidence="1">
    <location>
        <begin position="450"/>
        <end position="460"/>
    </location>
</feature>
<dbReference type="PRINTS" id="PR01782">
    <property type="entry name" value="MCEVIRFACTOR"/>
</dbReference>
<organism evidence="5 6">
    <name type="scientific">Mycobacterium deserti</name>
    <dbReference type="NCBI Taxonomy" id="2978347"/>
    <lineage>
        <taxon>Bacteria</taxon>
        <taxon>Bacillati</taxon>
        <taxon>Actinomycetota</taxon>
        <taxon>Actinomycetes</taxon>
        <taxon>Mycobacteriales</taxon>
        <taxon>Mycobacteriaceae</taxon>
        <taxon>Mycobacterium</taxon>
    </lineage>
</organism>
<keyword evidence="6" id="KW-1185">Reference proteome</keyword>
<evidence type="ECO:0000259" key="3">
    <source>
        <dbReference type="Pfam" id="PF02470"/>
    </source>
</evidence>
<feature type="transmembrane region" description="Helical" evidence="2">
    <location>
        <begin position="12"/>
        <end position="30"/>
    </location>
</feature>
<gene>
    <name evidence="5" type="ORF">N4S67_01765</name>
</gene>
<name>A0ABT2M6V3_9MYCO</name>
<protein>
    <submittedName>
        <fullName evidence="5">MCE family protein</fullName>
    </submittedName>
</protein>
<dbReference type="Proteomes" id="UP001206639">
    <property type="component" value="Unassembled WGS sequence"/>
</dbReference>
<keyword evidence="2" id="KW-0812">Transmembrane</keyword>
<reference evidence="6" key="1">
    <citation type="submission" date="2023-07" db="EMBL/GenBank/DDBJ databases">
        <authorList>
            <person name="Deng Y."/>
            <person name="Zhang Y.-Q."/>
        </authorList>
    </citation>
    <scope>NUCLEOTIDE SEQUENCE [LARGE SCALE GENOMIC DNA]</scope>
    <source>
        <strain evidence="6">CPCC 205710</strain>
    </source>
</reference>
<dbReference type="InterPro" id="IPR052336">
    <property type="entry name" value="MlaD_Phospholipid_Transporter"/>
</dbReference>
<accession>A0ABT2M6V3</accession>
<evidence type="ECO:0000256" key="1">
    <source>
        <dbReference type="SAM" id="MobiDB-lite"/>
    </source>
</evidence>
<dbReference type="RefSeq" id="WP_260991216.1">
    <property type="nucleotide sequence ID" value="NZ_JAODWD010000001.1"/>
</dbReference>
<sequence length="480" mass="49701">MKTFAERNPFVIGAVGVGIVGALVVAALNYDKLPFLDSDKTYTAYFAEAGGLIPGSPVQVSGLRVGKVDTIELDGAQVLVTFNVAKDIRLGDRTEAAVKTKSLLGAKVVEVTPRGDGQQSGPIPIDRTRPAYQLPDALGDVTEAISGLDTDQLSESLAVLAETFADTPPDLKVAVEGIARFSETLDKRDQALRDLLTDANKTTRVLSERSDQVVNLVVKTNSLLAQLQTQSAALGAISNNIAAVTQQIKGFIGENRSTLKPALEKLNGVLKLVNERKDKVAQALVGLNRYAAGLGESVGGGPFFKAYVVNLFPGQFVQPFVDAAFSDLGLDPNVLAPSQRSDPQVGQPGTPALPIPHPRTGQGGEPRMTLPDAITGNPGDQGCGPPGVPLPGPTGCYPYREPLPAPPPGGPPPGPPAQSPPGVRPTDTPPLPNLYPAPGQQPPVTENAAVPPPPPGPPQVGPGVPGVVGPPVPLTPEGGQ</sequence>
<dbReference type="InterPro" id="IPR005693">
    <property type="entry name" value="Mce"/>
</dbReference>
<dbReference type="Pfam" id="PF11887">
    <property type="entry name" value="Mce4_CUP1"/>
    <property type="match status" value="1"/>
</dbReference>
<comment type="caution">
    <text evidence="5">The sequence shown here is derived from an EMBL/GenBank/DDBJ whole genome shotgun (WGS) entry which is preliminary data.</text>
</comment>
<feature type="region of interest" description="Disordered" evidence="1">
    <location>
        <begin position="334"/>
        <end position="480"/>
    </location>
</feature>
<dbReference type="PANTHER" id="PTHR33371">
    <property type="entry name" value="INTERMEMBRANE PHOSPHOLIPID TRANSPORT SYSTEM BINDING PROTEIN MLAD-RELATED"/>
    <property type="match status" value="1"/>
</dbReference>
<evidence type="ECO:0000256" key="2">
    <source>
        <dbReference type="SAM" id="Phobius"/>
    </source>
</evidence>
<feature type="compositionally biased region" description="Pro residues" evidence="1">
    <location>
        <begin position="401"/>
        <end position="441"/>
    </location>
</feature>
<dbReference type="Pfam" id="PF02470">
    <property type="entry name" value="MlaD"/>
    <property type="match status" value="1"/>
</dbReference>
<dbReference type="PANTHER" id="PTHR33371:SF18">
    <property type="entry name" value="MCE-FAMILY PROTEIN MCE3C"/>
    <property type="match status" value="1"/>
</dbReference>
<feature type="domain" description="Mammalian cell entry C-terminal" evidence="4">
    <location>
        <begin position="122"/>
        <end position="301"/>
    </location>
</feature>
<evidence type="ECO:0000259" key="4">
    <source>
        <dbReference type="Pfam" id="PF11887"/>
    </source>
</evidence>
<dbReference type="NCBIfam" id="TIGR00996">
    <property type="entry name" value="Mtu_fam_mce"/>
    <property type="match status" value="1"/>
</dbReference>
<keyword evidence="2" id="KW-1133">Transmembrane helix</keyword>
<proteinExistence type="predicted"/>
<evidence type="ECO:0000313" key="5">
    <source>
        <dbReference type="EMBL" id="MCT7657145.1"/>
    </source>
</evidence>
<dbReference type="InterPro" id="IPR024516">
    <property type="entry name" value="Mce_C"/>
</dbReference>
<dbReference type="EMBL" id="JAODWD010000001">
    <property type="protein sequence ID" value="MCT7657145.1"/>
    <property type="molecule type" value="Genomic_DNA"/>
</dbReference>